<evidence type="ECO:0000256" key="2">
    <source>
        <dbReference type="SAM" id="SignalP"/>
    </source>
</evidence>
<dbReference type="RefSeq" id="WP_379043144.1">
    <property type="nucleotide sequence ID" value="NZ_JBHULZ010000008.1"/>
</dbReference>
<dbReference type="Proteomes" id="UP001597357">
    <property type="component" value="Unassembled WGS sequence"/>
</dbReference>
<keyword evidence="1 2" id="KW-0732">Signal</keyword>
<evidence type="ECO:0000259" key="3">
    <source>
        <dbReference type="Pfam" id="PF18962"/>
    </source>
</evidence>
<dbReference type="Pfam" id="PF18962">
    <property type="entry name" value="Por_Secre_tail"/>
    <property type="match status" value="1"/>
</dbReference>
<keyword evidence="5" id="KW-1185">Reference proteome</keyword>
<dbReference type="InterPro" id="IPR026444">
    <property type="entry name" value="Secre_tail"/>
</dbReference>
<evidence type="ECO:0000313" key="4">
    <source>
        <dbReference type="EMBL" id="MFD2696651.1"/>
    </source>
</evidence>
<dbReference type="NCBIfam" id="TIGR04183">
    <property type="entry name" value="Por_Secre_tail"/>
    <property type="match status" value="1"/>
</dbReference>
<proteinExistence type="predicted"/>
<organism evidence="4 5">
    <name type="scientific">Mesonia sediminis</name>
    <dbReference type="NCBI Taxonomy" id="1703946"/>
    <lineage>
        <taxon>Bacteria</taxon>
        <taxon>Pseudomonadati</taxon>
        <taxon>Bacteroidota</taxon>
        <taxon>Flavobacteriia</taxon>
        <taxon>Flavobacteriales</taxon>
        <taxon>Flavobacteriaceae</taxon>
        <taxon>Mesonia</taxon>
    </lineage>
</organism>
<sequence length="234" mass="26405">MKAIIKLVICLLSLTSFAQVAPLENHTWYLEKLVINGNDVFPPQNLNPYNDFNWNNQQDYFVVQSCSDLLGIMIYDDGNSQFTITNSSVGPGECPSVPDADMFDTTYIFEFYDFYTGHPNPFTYAFTNVSNYVVLTITSANGDQAIYRNQQLGVSSNDKLEVDLYPNPATSSFQLDINAGSHIKTVRIFSVNGKEVMYFKQPQGSYNVSQLSPGIYFVKIEGEYVKNNIKLLKI</sequence>
<dbReference type="EMBL" id="JBHULZ010000008">
    <property type="protein sequence ID" value="MFD2696651.1"/>
    <property type="molecule type" value="Genomic_DNA"/>
</dbReference>
<name>A0ABW5SA08_9FLAO</name>
<protein>
    <submittedName>
        <fullName evidence="4">T9SS type A sorting domain-containing protein</fullName>
    </submittedName>
</protein>
<gene>
    <name evidence="4" type="ORF">ACFSQ0_01460</name>
</gene>
<accession>A0ABW5SA08</accession>
<evidence type="ECO:0000313" key="5">
    <source>
        <dbReference type="Proteomes" id="UP001597357"/>
    </source>
</evidence>
<feature type="domain" description="Secretion system C-terminal sorting" evidence="3">
    <location>
        <begin position="164"/>
        <end position="224"/>
    </location>
</feature>
<comment type="caution">
    <text evidence="4">The sequence shown here is derived from an EMBL/GenBank/DDBJ whole genome shotgun (WGS) entry which is preliminary data.</text>
</comment>
<reference evidence="5" key="1">
    <citation type="journal article" date="2019" name="Int. J. Syst. Evol. Microbiol.">
        <title>The Global Catalogue of Microorganisms (GCM) 10K type strain sequencing project: providing services to taxonomists for standard genome sequencing and annotation.</title>
        <authorList>
            <consortium name="The Broad Institute Genomics Platform"/>
            <consortium name="The Broad Institute Genome Sequencing Center for Infectious Disease"/>
            <person name="Wu L."/>
            <person name="Ma J."/>
        </authorList>
    </citation>
    <scope>NUCLEOTIDE SEQUENCE [LARGE SCALE GENOMIC DNA]</scope>
    <source>
        <strain evidence="5">KCTC 42255</strain>
    </source>
</reference>
<evidence type="ECO:0000256" key="1">
    <source>
        <dbReference type="ARBA" id="ARBA00022729"/>
    </source>
</evidence>
<feature type="signal peptide" evidence="2">
    <location>
        <begin position="1"/>
        <end position="18"/>
    </location>
</feature>
<feature type="chain" id="PRO_5047423604" evidence="2">
    <location>
        <begin position="19"/>
        <end position="234"/>
    </location>
</feature>